<dbReference type="NCBIfam" id="TIGR03083">
    <property type="entry name" value="maleylpyruvate isomerase family mycothiol-dependent enzyme"/>
    <property type="match status" value="1"/>
</dbReference>
<reference evidence="2" key="1">
    <citation type="submission" date="2016-07" db="EMBL/GenBank/DDBJ databases">
        <authorList>
            <person name="Florea S."/>
            <person name="Webb J.S."/>
            <person name="Jaromczyk J."/>
            <person name="Schardl C.L."/>
        </authorList>
    </citation>
    <scope>NUCLEOTIDE SEQUENCE [LARGE SCALE GENOMIC DNA]</scope>
    <source>
        <strain evidence="2">IPBSL-7</strain>
    </source>
</reference>
<protein>
    <submittedName>
        <fullName evidence="1">Uncharacterized protein</fullName>
    </submittedName>
</protein>
<sequence length="252" mass="27388">MRAIDIPLPGPGDGLRVARAQHLRLIDEVNELAPEQWAAVTECPAWTVRDMVGHIASVARFQGNPLLFLVDAQIGRFRYRGRSTLDAANEVGIDRHRSLSTAELLATLRRRAESDRDTPGWLRRFPAKDEALPTYTTIGSFVDTILTRDVWLHRHDIARAVGAATQPDPTDAEVVEQVVRDLGLAWTGPAVHLRLTGPEGGAWDLGEGAGPEVELPAVEFMRHLSGRTAAPGLLDGVPAEVRGPLAGARVAF</sequence>
<dbReference type="InterPro" id="IPR034660">
    <property type="entry name" value="DinB/YfiT-like"/>
</dbReference>
<accession>A0A1C0ART6</accession>
<dbReference type="Gene3D" id="1.20.120.450">
    <property type="entry name" value="dinb family like domain"/>
    <property type="match status" value="1"/>
</dbReference>
<dbReference type="SUPFAM" id="SSF109854">
    <property type="entry name" value="DinB/YfiT-like putative metalloenzymes"/>
    <property type="match status" value="1"/>
</dbReference>
<comment type="caution">
    <text evidence="1">The sequence shown here is derived from an EMBL/GenBank/DDBJ whole genome shotgun (WGS) entry which is preliminary data.</text>
</comment>
<evidence type="ECO:0000313" key="2">
    <source>
        <dbReference type="Proteomes" id="UP000093501"/>
    </source>
</evidence>
<dbReference type="Pfam" id="PF11716">
    <property type="entry name" value="MDMPI_N"/>
    <property type="match status" value="1"/>
</dbReference>
<dbReference type="GO" id="GO:0046872">
    <property type="term" value="F:metal ion binding"/>
    <property type="evidence" value="ECO:0007669"/>
    <property type="project" value="InterPro"/>
</dbReference>
<dbReference type="AlphaFoldDB" id="A0A1C0ART6"/>
<evidence type="ECO:0000313" key="1">
    <source>
        <dbReference type="EMBL" id="OCL37128.1"/>
    </source>
</evidence>
<organism evidence="1 2">
    <name type="scientific">Tessaracoccus lapidicaptus</name>
    <dbReference type="NCBI Taxonomy" id="1427523"/>
    <lineage>
        <taxon>Bacteria</taxon>
        <taxon>Bacillati</taxon>
        <taxon>Actinomycetota</taxon>
        <taxon>Actinomycetes</taxon>
        <taxon>Propionibacteriales</taxon>
        <taxon>Propionibacteriaceae</taxon>
        <taxon>Tessaracoccus</taxon>
    </lineage>
</organism>
<dbReference type="Proteomes" id="UP000093501">
    <property type="component" value="Unassembled WGS sequence"/>
</dbReference>
<dbReference type="InterPro" id="IPR024344">
    <property type="entry name" value="MDMPI_metal-binding"/>
</dbReference>
<gene>
    <name evidence="1" type="ORF">BCR15_11750</name>
</gene>
<name>A0A1C0ART6_9ACTN</name>
<dbReference type="EMBL" id="MBQD01000002">
    <property type="protein sequence ID" value="OCL37128.1"/>
    <property type="molecule type" value="Genomic_DNA"/>
</dbReference>
<dbReference type="RefSeq" id="WP_068749570.1">
    <property type="nucleotide sequence ID" value="NZ_LR214441.1"/>
</dbReference>
<keyword evidence="2" id="KW-1185">Reference proteome</keyword>
<proteinExistence type="predicted"/>
<dbReference type="InterPro" id="IPR017517">
    <property type="entry name" value="Maleyloyr_isom"/>
</dbReference>